<feature type="compositionally biased region" description="Basic and acidic residues" evidence="2">
    <location>
        <begin position="703"/>
        <end position="715"/>
    </location>
</feature>
<dbReference type="GO" id="GO:0097546">
    <property type="term" value="C:ciliary base"/>
    <property type="evidence" value="ECO:0000318"/>
    <property type="project" value="GO_Central"/>
</dbReference>
<organism evidence="4 5">
    <name type="scientific">Daphnia pulex</name>
    <name type="common">Water flea</name>
    <dbReference type="NCBI Taxonomy" id="6669"/>
    <lineage>
        <taxon>Eukaryota</taxon>
        <taxon>Metazoa</taxon>
        <taxon>Ecdysozoa</taxon>
        <taxon>Arthropoda</taxon>
        <taxon>Crustacea</taxon>
        <taxon>Branchiopoda</taxon>
        <taxon>Diplostraca</taxon>
        <taxon>Cladocera</taxon>
        <taxon>Anomopoda</taxon>
        <taxon>Daphniidae</taxon>
        <taxon>Daphnia</taxon>
    </lineage>
</organism>
<dbReference type="PANTHER" id="PTHR44117">
    <property type="entry name" value="INTRAFLAGELLAR TRANSPORT PROTEIN 88 HOMOLOG"/>
    <property type="match status" value="1"/>
</dbReference>
<dbReference type="FunCoup" id="E9HYY9">
    <property type="interactions" value="133"/>
</dbReference>
<feature type="repeat" description="TPR" evidence="1">
    <location>
        <begin position="572"/>
        <end position="605"/>
    </location>
</feature>
<dbReference type="InParanoid" id="E9HYY9"/>
<dbReference type="Pfam" id="PF13181">
    <property type="entry name" value="TPR_8"/>
    <property type="match status" value="1"/>
</dbReference>
<dbReference type="InterPro" id="IPR019734">
    <property type="entry name" value="TPR_rpt"/>
</dbReference>
<feature type="transmembrane region" description="Helical" evidence="3">
    <location>
        <begin position="171"/>
        <end position="193"/>
    </location>
</feature>
<dbReference type="GO" id="GO:0005814">
    <property type="term" value="C:centriole"/>
    <property type="evidence" value="ECO:0000318"/>
    <property type="project" value="GO_Central"/>
</dbReference>
<name>E9HYY9_DAPPU</name>
<feature type="region of interest" description="Disordered" evidence="2">
    <location>
        <begin position="703"/>
        <end position="731"/>
    </location>
</feature>
<dbReference type="OMA" id="RIKIMHN"/>
<feature type="repeat" description="TPR" evidence="1">
    <location>
        <begin position="261"/>
        <end position="294"/>
    </location>
</feature>
<dbReference type="PROSITE" id="PS50005">
    <property type="entry name" value="TPR"/>
    <property type="match status" value="2"/>
</dbReference>
<dbReference type="GO" id="GO:0042073">
    <property type="term" value="P:intraciliary transport"/>
    <property type="evidence" value="ECO:0000318"/>
    <property type="project" value="GO_Central"/>
</dbReference>
<keyword evidence="3" id="KW-0812">Transmembrane</keyword>
<dbReference type="Pfam" id="PF13432">
    <property type="entry name" value="TPR_16"/>
    <property type="match status" value="2"/>
</dbReference>
<keyword evidence="3" id="KW-1133">Transmembrane helix</keyword>
<dbReference type="PANTHER" id="PTHR44117:SF1">
    <property type="entry name" value="INTRAFLAGELLAR TRANSPORT PROTEIN 88 HOMOLOG"/>
    <property type="match status" value="1"/>
</dbReference>
<evidence type="ECO:0000256" key="3">
    <source>
        <dbReference type="SAM" id="Phobius"/>
    </source>
</evidence>
<dbReference type="SUPFAM" id="SSF81901">
    <property type="entry name" value="HCP-like"/>
    <property type="match status" value="1"/>
</dbReference>
<dbReference type="HOGENOM" id="CLU_010738_1_0_1"/>
<dbReference type="SMART" id="SM00028">
    <property type="entry name" value="TPR"/>
    <property type="match status" value="8"/>
</dbReference>
<keyword evidence="1" id="KW-0802">TPR repeat</keyword>
<sequence length="802" mass="90669">MDKYNMETYDEDDLYSGFNEFHPTLNTSSLIQDSLSRDVKNQQSMLQMQQSRVVTASRGGVPTAVARPVTAIRGAGYTSSRLATASQVYDPLNQSGRVTTPFSEPKAVDPPEKQMKMLESSIHQIIEESIVAHSKEEFRVALDKAKEAVNKERSLIRQKEQSGMGESNSDLAFMVITICALICFKTFVLFNLANQYVGNGLFSEAMSSYQQLIKNRSFANIGRLRLNTANLHFRLGQYALALKQYRMALDQVPAHFTTLRTKIMQNIGLLFIKMGQYNDACTSFEFVMQEKPDFKTGLHMVLSYYALADRENMRKSFLRLLDVRAESDDFDKLGDAQWNSLREALNNDSLHRLERQAKFEGERCILMAAKLISPVIEDTFSVGYQWCVEAIKESTHNHLADDLEINKAVLFLRQKDVALATETLRSFEKRSSRMATNAAVNLSTIYYLQGDIASAEKYAEVARDSDPYNAAAFVCLGNCSLRRADYNKARDFFLFALDNDAACVEALYNLGLTYRSTNQLEKSLEQFVKLQMVLRHQPEVLFQVASLNEELGNDEQAIEWYLQVHTVVPSDEGVHQKLGETFDRLGDRQQAFQYYSDSYRHYPSNLEVIRWLAAYFTEMHVPEKAIALYERAGQMRPNEAQWPLAVASCTQRVGNYHKALQILKSTRSKFPENIECLRALIRLCTDLGLKEAGDYASDLRKLEHSQNEASQENKRTGTSVTYSSGRGSRLSSAASGIDTILKSQPTSAESLSNKPTSSYQTTPIDTSYQDQLGPLQERPKTSRRLMTVESDDLDVGSDLLPL</sequence>
<dbReference type="STRING" id="6669.E9HYY9"/>
<dbReference type="PhylomeDB" id="E9HYY9"/>
<feature type="region of interest" description="Disordered" evidence="2">
    <location>
        <begin position="744"/>
        <end position="802"/>
    </location>
</feature>
<dbReference type="GO" id="GO:0036064">
    <property type="term" value="C:ciliary basal body"/>
    <property type="evidence" value="ECO:0000318"/>
    <property type="project" value="GO_Central"/>
</dbReference>
<dbReference type="KEGG" id="dpx:DAPPUDRAFT_308631"/>
<evidence type="ECO:0000313" key="5">
    <source>
        <dbReference type="Proteomes" id="UP000000305"/>
    </source>
</evidence>
<evidence type="ECO:0000256" key="2">
    <source>
        <dbReference type="SAM" id="MobiDB-lite"/>
    </source>
</evidence>
<evidence type="ECO:0000313" key="4">
    <source>
        <dbReference type="EMBL" id="EFX63038.1"/>
    </source>
</evidence>
<evidence type="ECO:0000256" key="1">
    <source>
        <dbReference type="PROSITE-ProRule" id="PRU00339"/>
    </source>
</evidence>
<gene>
    <name evidence="4" type="ORF">DAPPUDRAFT_308631</name>
</gene>
<feature type="compositionally biased region" description="Polar residues" evidence="2">
    <location>
        <begin position="744"/>
        <end position="770"/>
    </location>
</feature>
<dbReference type="Gene3D" id="1.25.40.10">
    <property type="entry name" value="Tetratricopeptide repeat domain"/>
    <property type="match status" value="2"/>
</dbReference>
<dbReference type="eggNOG" id="KOG2003">
    <property type="taxonomic scope" value="Eukaryota"/>
</dbReference>
<dbReference type="GO" id="GO:1905515">
    <property type="term" value="P:non-motile cilium assembly"/>
    <property type="evidence" value="ECO:0000318"/>
    <property type="project" value="GO_Central"/>
</dbReference>
<dbReference type="GO" id="GO:0097730">
    <property type="term" value="C:non-motile cilium"/>
    <property type="evidence" value="ECO:0000318"/>
    <property type="project" value="GO_Central"/>
</dbReference>
<proteinExistence type="predicted"/>
<dbReference type="OrthoDB" id="1926212at2759"/>
<keyword evidence="5" id="KW-1185">Reference proteome</keyword>
<accession>E9HYY9</accession>
<dbReference type="InterPro" id="IPR011990">
    <property type="entry name" value="TPR-like_helical_dom_sf"/>
</dbReference>
<dbReference type="EMBL" id="GL733248">
    <property type="protein sequence ID" value="EFX63038.1"/>
    <property type="molecule type" value="Genomic_DNA"/>
</dbReference>
<dbReference type="FunFam" id="1.25.40.10:FF:001094">
    <property type="entry name" value="Intraflagellar transport particle protein IFT88"/>
    <property type="match status" value="1"/>
</dbReference>
<keyword evidence="3" id="KW-0472">Membrane</keyword>
<protein>
    <submittedName>
        <fullName evidence="4">Uncharacterized protein</fullName>
    </submittedName>
</protein>
<dbReference type="Proteomes" id="UP000000305">
    <property type="component" value="Unassembled WGS sequence"/>
</dbReference>
<reference evidence="4 5" key="1">
    <citation type="journal article" date="2011" name="Science">
        <title>The ecoresponsive genome of Daphnia pulex.</title>
        <authorList>
            <person name="Colbourne J.K."/>
            <person name="Pfrender M.E."/>
            <person name="Gilbert D."/>
            <person name="Thomas W.K."/>
            <person name="Tucker A."/>
            <person name="Oakley T.H."/>
            <person name="Tokishita S."/>
            <person name="Aerts A."/>
            <person name="Arnold G.J."/>
            <person name="Basu M.K."/>
            <person name="Bauer D.J."/>
            <person name="Caceres C.E."/>
            <person name="Carmel L."/>
            <person name="Casola C."/>
            <person name="Choi J.H."/>
            <person name="Detter J.C."/>
            <person name="Dong Q."/>
            <person name="Dusheyko S."/>
            <person name="Eads B.D."/>
            <person name="Frohlich T."/>
            <person name="Geiler-Samerotte K.A."/>
            <person name="Gerlach D."/>
            <person name="Hatcher P."/>
            <person name="Jogdeo S."/>
            <person name="Krijgsveld J."/>
            <person name="Kriventseva E.V."/>
            <person name="Kultz D."/>
            <person name="Laforsch C."/>
            <person name="Lindquist E."/>
            <person name="Lopez J."/>
            <person name="Manak J.R."/>
            <person name="Muller J."/>
            <person name="Pangilinan J."/>
            <person name="Patwardhan R.P."/>
            <person name="Pitluck S."/>
            <person name="Pritham E.J."/>
            <person name="Rechtsteiner A."/>
            <person name="Rho M."/>
            <person name="Rogozin I.B."/>
            <person name="Sakarya O."/>
            <person name="Salamov A."/>
            <person name="Schaack S."/>
            <person name="Shapiro H."/>
            <person name="Shiga Y."/>
            <person name="Skalitzky C."/>
            <person name="Smith Z."/>
            <person name="Souvorov A."/>
            <person name="Sung W."/>
            <person name="Tang Z."/>
            <person name="Tsuchiya D."/>
            <person name="Tu H."/>
            <person name="Vos H."/>
            <person name="Wang M."/>
            <person name="Wolf Y.I."/>
            <person name="Yamagata H."/>
            <person name="Yamada T."/>
            <person name="Ye Y."/>
            <person name="Shaw J.R."/>
            <person name="Andrews J."/>
            <person name="Crease T.J."/>
            <person name="Tang H."/>
            <person name="Lucas S.M."/>
            <person name="Robertson H.M."/>
            <person name="Bork P."/>
            <person name="Koonin E.V."/>
            <person name="Zdobnov E.M."/>
            <person name="Grigoriev I.V."/>
            <person name="Lynch M."/>
            <person name="Boore J.L."/>
        </authorList>
    </citation>
    <scope>NUCLEOTIDE SEQUENCE [LARGE SCALE GENOMIC DNA]</scope>
</reference>
<dbReference type="AlphaFoldDB" id="E9HYY9"/>
<dbReference type="GO" id="GO:0019894">
    <property type="term" value="F:kinesin binding"/>
    <property type="evidence" value="ECO:0000318"/>
    <property type="project" value="GO_Central"/>
</dbReference>
<dbReference type="SUPFAM" id="SSF48452">
    <property type="entry name" value="TPR-like"/>
    <property type="match status" value="1"/>
</dbReference>